<dbReference type="AlphaFoldDB" id="A0A834P1Y3"/>
<keyword evidence="2" id="KW-1185">Reference proteome</keyword>
<dbReference type="EMBL" id="JACSDY010000006">
    <property type="protein sequence ID" value="KAF7425363.1"/>
    <property type="molecule type" value="Genomic_DNA"/>
</dbReference>
<name>A0A834P1Y3_VESPE</name>
<evidence type="ECO:0000313" key="1">
    <source>
        <dbReference type="EMBL" id="KAF7425363.1"/>
    </source>
</evidence>
<protein>
    <submittedName>
        <fullName evidence="1">Uncharacterized protein</fullName>
    </submittedName>
</protein>
<reference evidence="1" key="1">
    <citation type="journal article" date="2020" name="G3 (Bethesda)">
        <title>High-Quality Assemblies for Three Invasive Social Wasps from the &lt;i&gt;Vespula&lt;/i&gt; Genus.</title>
        <authorList>
            <person name="Harrop T.W.R."/>
            <person name="Guhlin J."/>
            <person name="McLaughlin G.M."/>
            <person name="Permina E."/>
            <person name="Stockwell P."/>
            <person name="Gilligan J."/>
            <person name="Le Lec M.F."/>
            <person name="Gruber M.A.M."/>
            <person name="Quinn O."/>
            <person name="Lovegrove M."/>
            <person name="Duncan E.J."/>
            <person name="Remnant E.J."/>
            <person name="Van Eeckhoven J."/>
            <person name="Graham B."/>
            <person name="Knapp R.A."/>
            <person name="Langford K.W."/>
            <person name="Kronenberg Z."/>
            <person name="Press M.O."/>
            <person name="Eacker S.M."/>
            <person name="Wilson-Rankin E.E."/>
            <person name="Purcell J."/>
            <person name="Lester P.J."/>
            <person name="Dearden P.K."/>
        </authorList>
    </citation>
    <scope>NUCLEOTIDE SEQUENCE</scope>
    <source>
        <strain evidence="1">Volc-1</strain>
    </source>
</reference>
<dbReference type="Proteomes" id="UP000600918">
    <property type="component" value="Unassembled WGS sequence"/>
</dbReference>
<comment type="caution">
    <text evidence="1">The sequence shown here is derived from an EMBL/GenBank/DDBJ whole genome shotgun (WGS) entry which is preliminary data.</text>
</comment>
<evidence type="ECO:0000313" key="2">
    <source>
        <dbReference type="Proteomes" id="UP000600918"/>
    </source>
</evidence>
<gene>
    <name evidence="1" type="ORF">H0235_007801</name>
</gene>
<accession>A0A834P1Y3</accession>
<sequence length="154" mass="17586">MQIELVVINELELDTHERMRQHLVLACVAAPKRVRKVLCERPKFIGRQSGVVGMPTTKYFGEASFMQTTLRACNSFEMLFNGPHGSGDIVRNTSLRLPTANLTDTVWKDNQYPRWYNRDVVRSYGKEHKDYTIIAIGSTGASYFVYPTVRLEIG</sequence>
<organism evidence="1 2">
    <name type="scientific">Vespula pensylvanica</name>
    <name type="common">Western yellow jacket</name>
    <name type="synonym">Wasp</name>
    <dbReference type="NCBI Taxonomy" id="30213"/>
    <lineage>
        <taxon>Eukaryota</taxon>
        <taxon>Metazoa</taxon>
        <taxon>Ecdysozoa</taxon>
        <taxon>Arthropoda</taxon>
        <taxon>Hexapoda</taxon>
        <taxon>Insecta</taxon>
        <taxon>Pterygota</taxon>
        <taxon>Neoptera</taxon>
        <taxon>Endopterygota</taxon>
        <taxon>Hymenoptera</taxon>
        <taxon>Apocrita</taxon>
        <taxon>Aculeata</taxon>
        <taxon>Vespoidea</taxon>
        <taxon>Vespidae</taxon>
        <taxon>Vespinae</taxon>
        <taxon>Vespula</taxon>
    </lineage>
</organism>
<proteinExistence type="predicted"/>